<dbReference type="InParanoid" id="J9D523"/>
<sequence length="156" mass="18788">MLIFLLITYIVSSTDSESVISRIKKIDNEIKHHENMIELNLREISYLKNQVCSSAYLEYNQNKIEADIYDLQTEKIRILNNNGENRYSKTEKMKFQMMHEIEMKIEIKKKELYMQEKLINDIKNDIVDLEKENDTHKKQILILKSDKDNFRNVWVQ</sequence>
<evidence type="ECO:0000313" key="4">
    <source>
        <dbReference type="Proteomes" id="UP000003163"/>
    </source>
</evidence>
<dbReference type="HOGENOM" id="CLU_139272_1_0_1"/>
<dbReference type="Proteomes" id="UP000003163">
    <property type="component" value="Unassembled WGS sequence"/>
</dbReference>
<keyword evidence="4" id="KW-1185">Reference proteome</keyword>
<feature type="coiled-coil region" evidence="1">
    <location>
        <begin position="112"/>
        <end position="146"/>
    </location>
</feature>
<reference evidence="4" key="2">
    <citation type="submission" date="2015-07" db="EMBL/GenBank/DDBJ databases">
        <title>Contrasting host-pathogen interactions and genome evolution in two generalist and specialist microsporidian pathogens of mosquitoes.</title>
        <authorList>
            <consortium name="The Broad Institute Genomics Platform"/>
            <consortium name="The Broad Institute Genome Sequencing Center for Infectious Disease"/>
            <person name="Cuomo C.A."/>
            <person name="Sanscrainte N.D."/>
            <person name="Goldberg J.M."/>
            <person name="Heiman D."/>
            <person name="Young S."/>
            <person name="Zeng Q."/>
            <person name="Becnel J.J."/>
            <person name="Birren B.W."/>
        </authorList>
    </citation>
    <scope>NUCLEOTIDE SEQUENCE [LARGE SCALE GENOMIC DNA]</scope>
    <source>
        <strain evidence="4">USNM 41457</strain>
    </source>
</reference>
<proteinExistence type="predicted"/>
<feature type="signal peptide" evidence="2">
    <location>
        <begin position="1"/>
        <end position="16"/>
    </location>
</feature>
<feature type="chain" id="PRO_5003822953" evidence="2">
    <location>
        <begin position="17"/>
        <end position="156"/>
    </location>
</feature>
<keyword evidence="2" id="KW-0732">Signal</keyword>
<evidence type="ECO:0000256" key="2">
    <source>
        <dbReference type="SAM" id="SignalP"/>
    </source>
</evidence>
<protein>
    <submittedName>
        <fullName evidence="3">Uncharacterized protein</fullName>
    </submittedName>
</protein>
<gene>
    <name evidence="3" type="ORF">EDEG_02703</name>
</gene>
<organism evidence="3 4">
    <name type="scientific">Edhazardia aedis (strain USNM 41457)</name>
    <name type="common">Microsporidian parasite</name>
    <dbReference type="NCBI Taxonomy" id="1003232"/>
    <lineage>
        <taxon>Eukaryota</taxon>
        <taxon>Fungi</taxon>
        <taxon>Fungi incertae sedis</taxon>
        <taxon>Microsporidia</taxon>
        <taxon>Edhazardia</taxon>
    </lineage>
</organism>
<keyword evidence="1" id="KW-0175">Coiled coil</keyword>
<reference evidence="3 4" key="1">
    <citation type="submission" date="2011-08" db="EMBL/GenBank/DDBJ databases">
        <authorList>
            <person name="Liu Z.J."/>
            <person name="Shi F.L."/>
            <person name="Lu J.Q."/>
            <person name="Li M."/>
            <person name="Wang Z.L."/>
        </authorList>
    </citation>
    <scope>NUCLEOTIDE SEQUENCE [LARGE SCALE GENOMIC DNA]</scope>
    <source>
        <strain evidence="3 4">USNM 41457</strain>
    </source>
</reference>
<dbReference type="AlphaFoldDB" id="J9D523"/>
<comment type="caution">
    <text evidence="3">The sequence shown here is derived from an EMBL/GenBank/DDBJ whole genome shotgun (WGS) entry which is preliminary data.</text>
</comment>
<evidence type="ECO:0000256" key="1">
    <source>
        <dbReference type="SAM" id="Coils"/>
    </source>
</evidence>
<dbReference type="VEuPathDB" id="MicrosporidiaDB:EDEG_02703"/>
<evidence type="ECO:0000313" key="3">
    <source>
        <dbReference type="EMBL" id="EJW02911.1"/>
    </source>
</evidence>
<name>J9D523_EDHAE</name>
<dbReference type="EMBL" id="AFBI03000051">
    <property type="protein sequence ID" value="EJW02911.1"/>
    <property type="molecule type" value="Genomic_DNA"/>
</dbReference>
<accession>J9D523</accession>